<dbReference type="InterPro" id="IPR028082">
    <property type="entry name" value="Peripla_BP_I"/>
</dbReference>
<evidence type="ECO:0000256" key="2">
    <source>
        <dbReference type="ARBA" id="ARBA00023125"/>
    </source>
</evidence>
<dbReference type="SUPFAM" id="SSF53822">
    <property type="entry name" value="Periplasmic binding protein-like I"/>
    <property type="match status" value="1"/>
</dbReference>
<organism evidence="5 6">
    <name type="scientific">Cohnella rhizosphaerae</name>
    <dbReference type="NCBI Taxonomy" id="1457232"/>
    <lineage>
        <taxon>Bacteria</taxon>
        <taxon>Bacillati</taxon>
        <taxon>Bacillota</taxon>
        <taxon>Bacilli</taxon>
        <taxon>Bacillales</taxon>
        <taxon>Paenibacillaceae</taxon>
        <taxon>Cohnella</taxon>
    </lineage>
</organism>
<dbReference type="InterPro" id="IPR046335">
    <property type="entry name" value="LacI/GalR-like_sensor"/>
</dbReference>
<dbReference type="CDD" id="cd01392">
    <property type="entry name" value="HTH_LacI"/>
    <property type="match status" value="1"/>
</dbReference>
<evidence type="ECO:0000313" key="6">
    <source>
        <dbReference type="Proteomes" id="UP001153404"/>
    </source>
</evidence>
<reference evidence="5" key="1">
    <citation type="submission" date="2022-10" db="EMBL/GenBank/DDBJ databases">
        <title>Comparative genomic analysis of Cohnella hashimotonis sp. nov., isolated from the International Space Station.</title>
        <authorList>
            <person name="Simpson A."/>
            <person name="Venkateswaran K."/>
        </authorList>
    </citation>
    <scope>NUCLEOTIDE SEQUENCE</scope>
    <source>
        <strain evidence="5">DSM 28161</strain>
    </source>
</reference>
<name>A0A9X4KR01_9BACL</name>
<evidence type="ECO:0000259" key="4">
    <source>
        <dbReference type="PROSITE" id="PS50932"/>
    </source>
</evidence>
<feature type="domain" description="HTH lacI-type" evidence="4">
    <location>
        <begin position="2"/>
        <end position="56"/>
    </location>
</feature>
<keyword evidence="1" id="KW-0805">Transcription regulation</keyword>
<dbReference type="Pfam" id="PF13377">
    <property type="entry name" value="Peripla_BP_3"/>
    <property type="match status" value="1"/>
</dbReference>
<evidence type="ECO:0000256" key="1">
    <source>
        <dbReference type="ARBA" id="ARBA00023015"/>
    </source>
</evidence>
<evidence type="ECO:0000313" key="5">
    <source>
        <dbReference type="EMBL" id="MDG0809524.1"/>
    </source>
</evidence>
<dbReference type="PRINTS" id="PR00036">
    <property type="entry name" value="HTHLACI"/>
</dbReference>
<dbReference type="PANTHER" id="PTHR30146:SF109">
    <property type="entry name" value="HTH-TYPE TRANSCRIPTIONAL REGULATOR GALS"/>
    <property type="match status" value="1"/>
</dbReference>
<proteinExistence type="predicted"/>
<dbReference type="RefSeq" id="WP_277530873.1">
    <property type="nucleotide sequence ID" value="NZ_JAPDIA010000003.1"/>
</dbReference>
<dbReference type="PROSITE" id="PS50932">
    <property type="entry name" value="HTH_LACI_2"/>
    <property type="match status" value="1"/>
</dbReference>
<dbReference type="CDD" id="cd06267">
    <property type="entry name" value="PBP1_LacI_sugar_binding-like"/>
    <property type="match status" value="1"/>
</dbReference>
<dbReference type="PROSITE" id="PS00356">
    <property type="entry name" value="HTH_LACI_1"/>
    <property type="match status" value="1"/>
</dbReference>
<keyword evidence="6" id="KW-1185">Reference proteome</keyword>
<keyword evidence="3" id="KW-0804">Transcription</keyword>
<dbReference type="EMBL" id="JAPDIA010000003">
    <property type="protein sequence ID" value="MDG0809524.1"/>
    <property type="molecule type" value="Genomic_DNA"/>
</dbReference>
<protein>
    <submittedName>
        <fullName evidence="5">LacI family transcriptional regulator</fullName>
    </submittedName>
</protein>
<accession>A0A9X4KR01</accession>
<dbReference type="PANTHER" id="PTHR30146">
    <property type="entry name" value="LACI-RELATED TRANSCRIPTIONAL REPRESSOR"/>
    <property type="match status" value="1"/>
</dbReference>
<dbReference type="Gene3D" id="3.40.50.2300">
    <property type="match status" value="2"/>
</dbReference>
<dbReference type="Gene3D" id="1.10.260.40">
    <property type="entry name" value="lambda repressor-like DNA-binding domains"/>
    <property type="match status" value="1"/>
</dbReference>
<dbReference type="InterPro" id="IPR010982">
    <property type="entry name" value="Lambda_DNA-bd_dom_sf"/>
</dbReference>
<sequence>MVRIKDVAERAGVSVGTVSKVINNTEGVSRKTKAAVLKVIAELNYHPNLYARNMRAKSSRTIGIFVPLINEPYFLPFYDGINKRLEQIGYTPILFSGITQQSSEGTLDLLSQMMHRNLDGLIVSTYGWDDATIAKLARMAEEIPIVSYKRKFEDSPIHSVGVDDFEGMYRAASHLLQIGHRHIAYMNPAPELETSRQRLGGYRQALADHGVEERSEYIVDCPSYRIMDGYHYAHRALQTRPLPTAIIGGNDTLAIGVMKYLQELQMRIPHDIAVMGYDELPLAQLMSPQLSTMSLPTEAMTALAVDLIVGSERGGEPARHHAFDTKLIVRSSTDMTAKVHLDYP</sequence>
<dbReference type="Pfam" id="PF00356">
    <property type="entry name" value="LacI"/>
    <property type="match status" value="1"/>
</dbReference>
<evidence type="ECO:0000256" key="3">
    <source>
        <dbReference type="ARBA" id="ARBA00023163"/>
    </source>
</evidence>
<dbReference type="AlphaFoldDB" id="A0A9X4KR01"/>
<dbReference type="GO" id="GO:0003700">
    <property type="term" value="F:DNA-binding transcription factor activity"/>
    <property type="evidence" value="ECO:0007669"/>
    <property type="project" value="TreeGrafter"/>
</dbReference>
<dbReference type="SMART" id="SM00354">
    <property type="entry name" value="HTH_LACI"/>
    <property type="match status" value="1"/>
</dbReference>
<dbReference type="GO" id="GO:0000976">
    <property type="term" value="F:transcription cis-regulatory region binding"/>
    <property type="evidence" value="ECO:0007669"/>
    <property type="project" value="TreeGrafter"/>
</dbReference>
<comment type="caution">
    <text evidence="5">The sequence shown here is derived from an EMBL/GenBank/DDBJ whole genome shotgun (WGS) entry which is preliminary data.</text>
</comment>
<keyword evidence="2" id="KW-0238">DNA-binding</keyword>
<gene>
    <name evidence="5" type="ORF">OMP40_09315</name>
</gene>
<dbReference type="SUPFAM" id="SSF47413">
    <property type="entry name" value="lambda repressor-like DNA-binding domains"/>
    <property type="match status" value="1"/>
</dbReference>
<dbReference type="Proteomes" id="UP001153404">
    <property type="component" value="Unassembled WGS sequence"/>
</dbReference>
<dbReference type="InterPro" id="IPR000843">
    <property type="entry name" value="HTH_LacI"/>
</dbReference>